<evidence type="ECO:0000256" key="5">
    <source>
        <dbReference type="ARBA" id="ARBA00018677"/>
    </source>
</evidence>
<proteinExistence type="inferred from homology"/>
<evidence type="ECO:0000256" key="10">
    <source>
        <dbReference type="ARBA" id="ARBA00023128"/>
    </source>
</evidence>
<dbReference type="PANTHER" id="PTHR20900">
    <property type="entry name" value="NADH:UBIQUINONE OXIDOREDUCTASE B18-LIKE SUBUNIT"/>
    <property type="match status" value="1"/>
</dbReference>
<sequence length="85" mass="9724">MSSPSSTTASQAEATKAHLPIGFRDHCSALLIPLNMCRRENKFVPWQCDHERHEYEKCQYDDLMARMKELAKQKPDAIAPSTHSH</sequence>
<keyword evidence="10" id="KW-0496">Mitochondrion</keyword>
<evidence type="ECO:0000256" key="9">
    <source>
        <dbReference type="ARBA" id="ARBA00022982"/>
    </source>
</evidence>
<comment type="caution">
    <text evidence="13">The sequence shown here is derived from an EMBL/GenBank/DDBJ whole genome shotgun (WGS) entry which is preliminary data.</text>
</comment>
<dbReference type="AlphaFoldDB" id="G4T9D7"/>
<comment type="similarity">
    <text evidence="4">Belongs to the complex I NDUFB7 subunit family.</text>
</comment>
<evidence type="ECO:0000313" key="14">
    <source>
        <dbReference type="Proteomes" id="UP000007148"/>
    </source>
</evidence>
<dbReference type="OMA" id="YRDSCAN"/>
<accession>G4T9D7</accession>
<dbReference type="InterPro" id="IPR008698">
    <property type="entry name" value="NDUB7"/>
</dbReference>
<dbReference type="GO" id="GO:0005758">
    <property type="term" value="C:mitochondrial intermembrane space"/>
    <property type="evidence" value="ECO:0007669"/>
    <property type="project" value="UniProtKB-SubCell"/>
</dbReference>
<dbReference type="HOGENOM" id="CLU_154847_2_0_1"/>
<keyword evidence="6" id="KW-0813">Transport</keyword>
<dbReference type="PANTHER" id="PTHR20900:SF0">
    <property type="entry name" value="NADH DEHYDROGENASE [UBIQUINONE] 1 BETA SUBCOMPLEX SUBUNIT 7"/>
    <property type="match status" value="1"/>
</dbReference>
<dbReference type="EMBL" id="CAFZ01000022">
    <property type="protein sequence ID" value="CCA67904.1"/>
    <property type="molecule type" value="Genomic_DNA"/>
</dbReference>
<evidence type="ECO:0000256" key="2">
    <source>
        <dbReference type="ARBA" id="ARBA00004569"/>
    </source>
</evidence>
<evidence type="ECO:0000256" key="7">
    <source>
        <dbReference type="ARBA" id="ARBA00022660"/>
    </source>
</evidence>
<comment type="subcellular location">
    <subcellularLocation>
        <location evidence="3">Mitochondrion inner membrane</location>
        <topology evidence="3">Peripheral membrane protein</topology>
    </subcellularLocation>
    <subcellularLocation>
        <location evidence="2">Mitochondrion intermembrane space</location>
    </subcellularLocation>
</comment>
<gene>
    <name evidence="13" type="ORF">PIIN_01775</name>
</gene>
<keyword evidence="14" id="KW-1185">Reference proteome</keyword>
<evidence type="ECO:0000256" key="4">
    <source>
        <dbReference type="ARBA" id="ARBA00008006"/>
    </source>
</evidence>
<dbReference type="STRING" id="1109443.G4T9D7"/>
<reference evidence="13 14" key="1">
    <citation type="journal article" date="2011" name="PLoS Pathog.">
        <title>Endophytic Life Strategies Decoded by Genome and Transcriptome Analyses of the Mutualistic Root Symbiont Piriformospora indica.</title>
        <authorList>
            <person name="Zuccaro A."/>
            <person name="Lahrmann U."/>
            <person name="Guldener U."/>
            <person name="Langen G."/>
            <person name="Pfiffi S."/>
            <person name="Biedenkopf D."/>
            <person name="Wong P."/>
            <person name="Samans B."/>
            <person name="Grimm C."/>
            <person name="Basiewicz M."/>
            <person name="Murat C."/>
            <person name="Martin F."/>
            <person name="Kogel K.H."/>
        </authorList>
    </citation>
    <scope>NUCLEOTIDE SEQUENCE [LARGE SCALE GENOMIC DNA]</scope>
    <source>
        <strain evidence="13 14">DSM 11827</strain>
    </source>
</reference>
<evidence type="ECO:0000256" key="6">
    <source>
        <dbReference type="ARBA" id="ARBA00022448"/>
    </source>
</evidence>
<protein>
    <recommendedName>
        <fullName evidence="5">NADH dehydrogenase [ubiquinone] 1 beta subcomplex subunit 7</fullName>
    </recommendedName>
</protein>
<dbReference type="Pfam" id="PF05676">
    <property type="entry name" value="NDUF_B7"/>
    <property type="match status" value="1"/>
</dbReference>
<keyword evidence="12" id="KW-1015">Disulfide bond</keyword>
<dbReference type="InParanoid" id="G4T9D7"/>
<name>G4T9D7_SERID</name>
<dbReference type="eggNOG" id="KOG3468">
    <property type="taxonomic scope" value="Eukaryota"/>
</dbReference>
<evidence type="ECO:0000256" key="1">
    <source>
        <dbReference type="ARBA" id="ARBA00003195"/>
    </source>
</evidence>
<evidence type="ECO:0000256" key="3">
    <source>
        <dbReference type="ARBA" id="ARBA00004637"/>
    </source>
</evidence>
<keyword evidence="9" id="KW-0249">Electron transport</keyword>
<comment type="function">
    <text evidence="1">Accessory subunit of the mitochondrial membrane respiratory chain NADH dehydrogenase (Complex I), that is believed not to be involved in catalysis. Complex I functions in the transfer of electrons from NADH to the respiratory chain. The immediate electron acceptor for the enzyme is believed to be ubiquinone.</text>
</comment>
<dbReference type="GO" id="GO:0005743">
    <property type="term" value="C:mitochondrial inner membrane"/>
    <property type="evidence" value="ECO:0007669"/>
    <property type="project" value="UniProtKB-SubCell"/>
</dbReference>
<organism evidence="13 14">
    <name type="scientific">Serendipita indica (strain DSM 11827)</name>
    <name type="common">Root endophyte fungus</name>
    <name type="synonym">Piriformospora indica</name>
    <dbReference type="NCBI Taxonomy" id="1109443"/>
    <lineage>
        <taxon>Eukaryota</taxon>
        <taxon>Fungi</taxon>
        <taxon>Dikarya</taxon>
        <taxon>Basidiomycota</taxon>
        <taxon>Agaricomycotina</taxon>
        <taxon>Agaricomycetes</taxon>
        <taxon>Sebacinales</taxon>
        <taxon>Serendipitaceae</taxon>
        <taxon>Serendipita</taxon>
    </lineage>
</organism>
<evidence type="ECO:0000256" key="8">
    <source>
        <dbReference type="ARBA" id="ARBA00022792"/>
    </source>
</evidence>
<keyword evidence="8" id="KW-0999">Mitochondrion inner membrane</keyword>
<dbReference type="OrthoDB" id="268414at2759"/>
<evidence type="ECO:0000313" key="13">
    <source>
        <dbReference type="EMBL" id="CCA67904.1"/>
    </source>
</evidence>
<dbReference type="Proteomes" id="UP000007148">
    <property type="component" value="Unassembled WGS sequence"/>
</dbReference>
<keyword evidence="7" id="KW-0679">Respiratory chain</keyword>
<evidence type="ECO:0000256" key="11">
    <source>
        <dbReference type="ARBA" id="ARBA00023136"/>
    </source>
</evidence>
<keyword evidence="11" id="KW-0472">Membrane</keyword>
<evidence type="ECO:0000256" key="12">
    <source>
        <dbReference type="ARBA" id="ARBA00023157"/>
    </source>
</evidence>